<proteinExistence type="inferred from homology"/>
<evidence type="ECO:0000313" key="11">
    <source>
        <dbReference type="EMBL" id="MBB6430379.1"/>
    </source>
</evidence>
<organism evidence="11 12">
    <name type="scientific">Algisphaera agarilytica</name>
    <dbReference type="NCBI Taxonomy" id="1385975"/>
    <lineage>
        <taxon>Bacteria</taxon>
        <taxon>Pseudomonadati</taxon>
        <taxon>Planctomycetota</taxon>
        <taxon>Phycisphaerae</taxon>
        <taxon>Phycisphaerales</taxon>
        <taxon>Phycisphaeraceae</taxon>
        <taxon>Algisphaera</taxon>
    </lineage>
</organism>
<dbReference type="NCBIfam" id="TIGR01856">
    <property type="entry name" value="hisJ_fam"/>
    <property type="match status" value="1"/>
</dbReference>
<evidence type="ECO:0000256" key="9">
    <source>
        <dbReference type="SAM" id="MobiDB-lite"/>
    </source>
</evidence>
<dbReference type="EC" id="3.1.3.15" evidence="3 8"/>
<dbReference type="GO" id="GO:0000105">
    <property type="term" value="P:L-histidine biosynthetic process"/>
    <property type="evidence" value="ECO:0007669"/>
    <property type="project" value="UniProtKB-UniRule"/>
</dbReference>
<feature type="domain" description="PHP" evidence="10">
    <location>
        <begin position="101"/>
        <end position="286"/>
    </location>
</feature>
<dbReference type="GO" id="GO:0004401">
    <property type="term" value="F:histidinol-phosphatase activity"/>
    <property type="evidence" value="ECO:0007669"/>
    <property type="project" value="UniProtKB-UniRule"/>
</dbReference>
<accession>A0A7X0LL05</accession>
<dbReference type="InterPro" id="IPR004013">
    <property type="entry name" value="PHP_dom"/>
</dbReference>
<protein>
    <recommendedName>
        <fullName evidence="3 8">Histidinol-phosphatase</fullName>
        <shortName evidence="8">HolPase</shortName>
        <ecNumber evidence="3 8">3.1.3.15</ecNumber>
    </recommendedName>
</protein>
<dbReference type="Gene3D" id="3.20.20.140">
    <property type="entry name" value="Metal-dependent hydrolases"/>
    <property type="match status" value="1"/>
</dbReference>
<evidence type="ECO:0000256" key="7">
    <source>
        <dbReference type="ARBA" id="ARBA00049158"/>
    </source>
</evidence>
<evidence type="ECO:0000256" key="8">
    <source>
        <dbReference type="RuleBase" id="RU366003"/>
    </source>
</evidence>
<feature type="region of interest" description="Disordered" evidence="9">
    <location>
        <begin position="1"/>
        <end position="96"/>
    </location>
</feature>
<dbReference type="GO" id="GO:0005737">
    <property type="term" value="C:cytoplasm"/>
    <property type="evidence" value="ECO:0007669"/>
    <property type="project" value="TreeGrafter"/>
</dbReference>
<dbReference type="PANTHER" id="PTHR21039:SF0">
    <property type="entry name" value="HISTIDINOL-PHOSPHATASE"/>
    <property type="match status" value="1"/>
</dbReference>
<feature type="compositionally biased region" description="Low complexity" evidence="9">
    <location>
        <begin position="46"/>
        <end position="56"/>
    </location>
</feature>
<dbReference type="UniPathway" id="UPA00031">
    <property type="reaction ID" value="UER00013"/>
</dbReference>
<feature type="compositionally biased region" description="Pro residues" evidence="9">
    <location>
        <begin position="1"/>
        <end position="14"/>
    </location>
</feature>
<evidence type="ECO:0000256" key="6">
    <source>
        <dbReference type="ARBA" id="ARBA00023102"/>
    </source>
</evidence>
<dbReference type="EMBL" id="JACHGY010000001">
    <property type="protein sequence ID" value="MBB6430379.1"/>
    <property type="molecule type" value="Genomic_DNA"/>
</dbReference>
<evidence type="ECO:0000256" key="5">
    <source>
        <dbReference type="ARBA" id="ARBA00022801"/>
    </source>
</evidence>
<reference evidence="11 12" key="1">
    <citation type="submission" date="2020-08" db="EMBL/GenBank/DDBJ databases">
        <title>Genomic Encyclopedia of Type Strains, Phase IV (KMG-IV): sequencing the most valuable type-strain genomes for metagenomic binning, comparative biology and taxonomic classification.</title>
        <authorList>
            <person name="Goeker M."/>
        </authorList>
    </citation>
    <scope>NUCLEOTIDE SEQUENCE [LARGE SCALE GENOMIC DNA]</scope>
    <source>
        <strain evidence="11 12">DSM 103725</strain>
    </source>
</reference>
<keyword evidence="5 8" id="KW-0378">Hydrolase</keyword>
<dbReference type="SUPFAM" id="SSF89550">
    <property type="entry name" value="PHP domain-like"/>
    <property type="match status" value="1"/>
</dbReference>
<dbReference type="InterPro" id="IPR016195">
    <property type="entry name" value="Pol/histidinol_Pase-like"/>
</dbReference>
<dbReference type="InterPro" id="IPR010140">
    <property type="entry name" value="Histidinol_P_phosphatase_HisJ"/>
</dbReference>
<sequence length="374" mass="41667">MFPPPENKPTPETNPTPKNSTTDASNEAPRSLTFWDATPNPRGDSPTHTTPPTSQPDVAATDINAGPGLSLTFSEAADPPPSESPKPPRRNHADGLGLYESHMHTPLCKHAKGGIEQYAQVALKRGLSGVIVTCHNPMPDGYAADMRMDEAQLDEYVMYVDRARHVMEGRVDVRLGLEADYVPGYETYLEKQLASHDFDFVLGSVHPQVPEYQAKYYEKDTFKFQQLYFQHLADSAETGLFDSLAHPDLIKMLMPRHWSVSKILGDVCKSLDRIAATGVAMEFNTSGWRRPMNEACPGSRILYEMARRRIPITLGSDAHSPKRVGSNFRQALRLIQAAGYRKISVFLQRERHDLDIATVYRQLVPETPAAPVEA</sequence>
<dbReference type="PANTHER" id="PTHR21039">
    <property type="entry name" value="HISTIDINOL PHOSPHATASE-RELATED"/>
    <property type="match status" value="1"/>
</dbReference>
<gene>
    <name evidence="11" type="ORF">HNQ40_002185</name>
</gene>
<keyword evidence="6 8" id="KW-0368">Histidine biosynthesis</keyword>
<dbReference type="AlphaFoldDB" id="A0A7X0LL05"/>
<dbReference type="Proteomes" id="UP000541810">
    <property type="component" value="Unassembled WGS sequence"/>
</dbReference>
<keyword evidence="4 8" id="KW-0028">Amino-acid biosynthesis</keyword>
<dbReference type="NCBIfam" id="NF005596">
    <property type="entry name" value="PRK07328.1"/>
    <property type="match status" value="1"/>
</dbReference>
<evidence type="ECO:0000256" key="2">
    <source>
        <dbReference type="ARBA" id="ARBA00009152"/>
    </source>
</evidence>
<comment type="catalytic activity">
    <reaction evidence="7 8">
        <text>L-histidinol phosphate + H2O = L-histidinol + phosphate</text>
        <dbReference type="Rhea" id="RHEA:14465"/>
        <dbReference type="ChEBI" id="CHEBI:15377"/>
        <dbReference type="ChEBI" id="CHEBI:43474"/>
        <dbReference type="ChEBI" id="CHEBI:57699"/>
        <dbReference type="ChEBI" id="CHEBI:57980"/>
        <dbReference type="EC" id="3.1.3.15"/>
    </reaction>
</comment>
<dbReference type="Pfam" id="PF02811">
    <property type="entry name" value="PHP"/>
    <property type="match status" value="1"/>
</dbReference>
<evidence type="ECO:0000256" key="3">
    <source>
        <dbReference type="ARBA" id="ARBA00013085"/>
    </source>
</evidence>
<comment type="similarity">
    <text evidence="2 8">Belongs to the PHP hydrolase family. HisK subfamily.</text>
</comment>
<evidence type="ECO:0000256" key="4">
    <source>
        <dbReference type="ARBA" id="ARBA00022605"/>
    </source>
</evidence>
<comment type="caution">
    <text evidence="11">The sequence shown here is derived from an EMBL/GenBank/DDBJ whole genome shotgun (WGS) entry which is preliminary data.</text>
</comment>
<dbReference type="RefSeq" id="WP_221435494.1">
    <property type="nucleotide sequence ID" value="NZ_JACHGY010000001.1"/>
</dbReference>
<evidence type="ECO:0000259" key="10">
    <source>
        <dbReference type="Pfam" id="PF02811"/>
    </source>
</evidence>
<comment type="pathway">
    <text evidence="1 8">Amino-acid biosynthesis; L-histidine biosynthesis; L-histidine from 5-phospho-alpha-D-ribose 1-diphosphate: step 8/9.</text>
</comment>
<keyword evidence="12" id="KW-1185">Reference proteome</keyword>
<dbReference type="CDD" id="cd12110">
    <property type="entry name" value="PHP_HisPPase_Hisj_like"/>
    <property type="match status" value="1"/>
</dbReference>
<name>A0A7X0LL05_9BACT</name>
<evidence type="ECO:0000256" key="1">
    <source>
        <dbReference type="ARBA" id="ARBA00004970"/>
    </source>
</evidence>
<evidence type="ECO:0000313" key="12">
    <source>
        <dbReference type="Proteomes" id="UP000541810"/>
    </source>
</evidence>